<name>G2GA13_9ACTN</name>
<dbReference type="EMBL" id="AGBF01000027">
    <property type="protein sequence ID" value="EGX59605.1"/>
    <property type="molecule type" value="Genomic_DNA"/>
</dbReference>
<dbReference type="AlphaFoldDB" id="G2GA13"/>
<accession>G2GA13</accession>
<evidence type="ECO:0000313" key="3">
    <source>
        <dbReference type="Proteomes" id="UP000004217"/>
    </source>
</evidence>
<dbReference type="RefSeq" id="WP_007494499.1">
    <property type="nucleotide sequence ID" value="NZ_AGBF01000027.1"/>
</dbReference>
<feature type="signal peptide" evidence="1">
    <location>
        <begin position="1"/>
        <end position="31"/>
    </location>
</feature>
<keyword evidence="1" id="KW-0732">Signal</keyword>
<sequence length="77" mass="7137">MKNSTRTAAATGAAALLAAGFLAAGAGAAGAAPAKAERITSAAQLTASIQQAAAAELADGGADLSTNPVGRAAVAPF</sequence>
<organism evidence="2 3">
    <name type="scientific">Streptomyces zinciresistens K42</name>
    <dbReference type="NCBI Taxonomy" id="700597"/>
    <lineage>
        <taxon>Bacteria</taxon>
        <taxon>Bacillati</taxon>
        <taxon>Actinomycetota</taxon>
        <taxon>Actinomycetes</taxon>
        <taxon>Kitasatosporales</taxon>
        <taxon>Streptomycetaceae</taxon>
        <taxon>Streptomyces</taxon>
    </lineage>
</organism>
<feature type="chain" id="PRO_5003430252" description="Secreted protein" evidence="1">
    <location>
        <begin position="32"/>
        <end position="77"/>
    </location>
</feature>
<dbReference type="Proteomes" id="UP000004217">
    <property type="component" value="Unassembled WGS sequence"/>
</dbReference>
<evidence type="ECO:0008006" key="4">
    <source>
        <dbReference type="Google" id="ProtNLM"/>
    </source>
</evidence>
<protein>
    <recommendedName>
        <fullName evidence="4">Secreted protein</fullName>
    </recommendedName>
</protein>
<evidence type="ECO:0000313" key="2">
    <source>
        <dbReference type="EMBL" id="EGX59605.1"/>
    </source>
</evidence>
<gene>
    <name evidence="2" type="ORF">SZN_11668</name>
</gene>
<keyword evidence="3" id="KW-1185">Reference proteome</keyword>
<proteinExistence type="predicted"/>
<evidence type="ECO:0000256" key="1">
    <source>
        <dbReference type="SAM" id="SignalP"/>
    </source>
</evidence>
<dbReference type="PATRIC" id="fig|700597.3.peg.2283"/>
<reference evidence="2 3" key="1">
    <citation type="submission" date="2011-08" db="EMBL/GenBank/DDBJ databases">
        <authorList>
            <person name="Lin Y."/>
            <person name="Hao X."/>
            <person name="Johnstone L."/>
            <person name="Miller S.J."/>
            <person name="Wei G."/>
            <person name="Rensing C."/>
        </authorList>
    </citation>
    <scope>NUCLEOTIDE SEQUENCE [LARGE SCALE GENOMIC DNA]</scope>
    <source>
        <strain evidence="2 3">K42</strain>
    </source>
</reference>
<comment type="caution">
    <text evidence="2">The sequence shown here is derived from an EMBL/GenBank/DDBJ whole genome shotgun (WGS) entry which is preliminary data.</text>
</comment>